<dbReference type="PANTHER" id="PTHR46532:SF15">
    <property type="entry name" value="CYTOPLASMIC DYNEIN 2 HEAVY CHAIN 1"/>
    <property type="match status" value="1"/>
</dbReference>
<dbReference type="GO" id="GO:0045505">
    <property type="term" value="F:dynein intermediate chain binding"/>
    <property type="evidence" value="ECO:0007669"/>
    <property type="project" value="InterPro"/>
</dbReference>
<feature type="domain" description="Dynein heavy chain tail" evidence="1">
    <location>
        <begin position="6"/>
        <end position="167"/>
    </location>
</feature>
<reference evidence="4" key="1">
    <citation type="submission" date="2016-06" db="UniProtKB">
        <authorList>
            <consortium name="WormBaseParasite"/>
        </authorList>
    </citation>
    <scope>IDENTIFICATION</scope>
</reference>
<dbReference type="PANTHER" id="PTHR46532">
    <property type="entry name" value="MALE FERTILITY FACTOR KL5"/>
    <property type="match status" value="1"/>
</dbReference>
<keyword evidence="3" id="KW-1185">Reference proteome</keyword>
<dbReference type="WBParaSite" id="TCNE_0000392101-mRNA-1">
    <property type="protein sequence ID" value="TCNE_0000392101-mRNA-1"/>
    <property type="gene ID" value="TCNE_0000392101"/>
</dbReference>
<protein>
    <submittedName>
        <fullName evidence="4">DHC_N1 domain-containing protein</fullName>
    </submittedName>
</protein>
<dbReference type="AlphaFoldDB" id="A0A183U601"/>
<accession>A0A183U601</accession>
<dbReference type="Pfam" id="PF08385">
    <property type="entry name" value="DHC_N1"/>
    <property type="match status" value="1"/>
</dbReference>
<evidence type="ECO:0000313" key="2">
    <source>
        <dbReference type="EMBL" id="VDM29638.1"/>
    </source>
</evidence>
<dbReference type="GO" id="GO:0007018">
    <property type="term" value="P:microtubule-based movement"/>
    <property type="evidence" value="ECO:0007669"/>
    <property type="project" value="InterPro"/>
</dbReference>
<organism evidence="3 4">
    <name type="scientific">Toxocara canis</name>
    <name type="common">Canine roundworm</name>
    <dbReference type="NCBI Taxonomy" id="6265"/>
    <lineage>
        <taxon>Eukaryota</taxon>
        <taxon>Metazoa</taxon>
        <taxon>Ecdysozoa</taxon>
        <taxon>Nematoda</taxon>
        <taxon>Chromadorea</taxon>
        <taxon>Rhabditida</taxon>
        <taxon>Spirurina</taxon>
        <taxon>Ascaridomorpha</taxon>
        <taxon>Ascaridoidea</taxon>
        <taxon>Toxocaridae</taxon>
        <taxon>Toxocara</taxon>
    </lineage>
</organism>
<name>A0A183U601_TOXCA</name>
<gene>
    <name evidence="2" type="ORF">TCNE_LOCUS3921</name>
</gene>
<evidence type="ECO:0000313" key="4">
    <source>
        <dbReference type="WBParaSite" id="TCNE_0000392101-mRNA-1"/>
    </source>
</evidence>
<reference evidence="2 3" key="2">
    <citation type="submission" date="2018-11" db="EMBL/GenBank/DDBJ databases">
        <authorList>
            <consortium name="Pathogen Informatics"/>
        </authorList>
    </citation>
    <scope>NUCLEOTIDE SEQUENCE [LARGE SCALE GENOMIC DNA]</scope>
</reference>
<evidence type="ECO:0000259" key="1">
    <source>
        <dbReference type="Pfam" id="PF08385"/>
    </source>
</evidence>
<dbReference type="InterPro" id="IPR026983">
    <property type="entry name" value="DHC"/>
</dbReference>
<dbReference type="GO" id="GO:0051959">
    <property type="term" value="F:dynein light intermediate chain binding"/>
    <property type="evidence" value="ECO:0007669"/>
    <property type="project" value="InterPro"/>
</dbReference>
<dbReference type="InterPro" id="IPR013594">
    <property type="entry name" value="Dynein_heavy_tail"/>
</dbReference>
<dbReference type="GO" id="GO:0005858">
    <property type="term" value="C:axonemal dynein complex"/>
    <property type="evidence" value="ECO:0007669"/>
    <property type="project" value="TreeGrafter"/>
</dbReference>
<sequence>MSAKRRDFNERLTNGDVPTGRYLTEIAAKIIWIRQQIAQVEDTKTLSEELLSELNAYSSLKNIIDSTLEEMRSAEIEQFDMWCREIIEAVDERSDSVSLETTGKLMTIEQKHGTLNVNYGDRLVRLLKEVRQLASLGFTIPVKIINCANTGEKFYKYAIVLKQASQLISSTRHVSEIFFF</sequence>
<dbReference type="EMBL" id="UYWY01005700">
    <property type="protein sequence ID" value="VDM29638.1"/>
    <property type="molecule type" value="Genomic_DNA"/>
</dbReference>
<proteinExistence type="predicted"/>
<evidence type="ECO:0000313" key="3">
    <source>
        <dbReference type="Proteomes" id="UP000050794"/>
    </source>
</evidence>
<dbReference type="Proteomes" id="UP000050794">
    <property type="component" value="Unassembled WGS sequence"/>
</dbReference>